<keyword evidence="1" id="KW-0472">Membrane</keyword>
<proteinExistence type="predicted"/>
<dbReference type="KEGG" id="gsb:GSUB_09850"/>
<evidence type="ECO:0000313" key="3">
    <source>
        <dbReference type="Proteomes" id="UP000035036"/>
    </source>
</evidence>
<feature type="transmembrane region" description="Helical" evidence="1">
    <location>
        <begin position="113"/>
        <end position="133"/>
    </location>
</feature>
<name>A0A0B5FHD4_9BACT</name>
<dbReference type="RefSeq" id="WP_011367010.1">
    <property type="nucleotide sequence ID" value="NZ_CP010311.1"/>
</dbReference>
<reference evidence="2 3" key="1">
    <citation type="journal article" date="2015" name="Genome Announc.">
        <title>Genomes of Geoalkalibacter ferrihydriticus Z-0531T and Geoalkalibacter subterraneus Red1T, Two Haloalkaliphilic Metal-Reducing Deltaproteobacteria.</title>
        <authorList>
            <person name="Badalamenti J.P."/>
            <person name="Krajmalnik-Brown R."/>
            <person name="Torres C.I."/>
            <person name="Bond D.R."/>
        </authorList>
    </citation>
    <scope>NUCLEOTIDE SEQUENCE [LARGE SCALE GENOMIC DNA]</scope>
    <source>
        <strain evidence="2 3">Red1</strain>
    </source>
</reference>
<gene>
    <name evidence="2" type="ORF">GSUB_09850</name>
</gene>
<accession>A0A0B5FHD4</accession>
<keyword evidence="1" id="KW-1133">Transmembrane helix</keyword>
<dbReference type="EMBL" id="CP010311">
    <property type="protein sequence ID" value="AJF06788.1"/>
    <property type="molecule type" value="Genomic_DNA"/>
</dbReference>
<protein>
    <submittedName>
        <fullName evidence="2">Uncharacterized protein</fullName>
    </submittedName>
</protein>
<keyword evidence="3" id="KW-1185">Reference proteome</keyword>
<keyword evidence="1" id="KW-0812">Transmembrane</keyword>
<feature type="transmembrane region" description="Helical" evidence="1">
    <location>
        <begin position="87"/>
        <end position="106"/>
    </location>
</feature>
<dbReference type="HOGENOM" id="CLU_1616327_0_0_7"/>
<sequence length="164" mass="18712">MGINICQLQEKRLVDRLRSLRVKGEVIEKKRMESFSGRPERKIVVVKFKNRIIETNLDDAEFERTEIGERIWFSPPVPDRDPCTCHLFVWLIVGITSGALAIWAITTHFPGKTAAILSLVAAGWISVIAWARICSHEQSKCLRDLKTEVDFFEADGDDKQGEQK</sequence>
<dbReference type="STRING" id="483547.GSUB_09850"/>
<evidence type="ECO:0000313" key="2">
    <source>
        <dbReference type="EMBL" id="AJF06788.1"/>
    </source>
</evidence>
<evidence type="ECO:0000256" key="1">
    <source>
        <dbReference type="SAM" id="Phobius"/>
    </source>
</evidence>
<dbReference type="Proteomes" id="UP000035036">
    <property type="component" value="Chromosome"/>
</dbReference>
<dbReference type="OrthoDB" id="5417102at2"/>
<dbReference type="AlphaFoldDB" id="A0A0B5FHD4"/>
<organism evidence="2 3">
    <name type="scientific">Geoalkalibacter subterraneus</name>
    <dbReference type="NCBI Taxonomy" id="483547"/>
    <lineage>
        <taxon>Bacteria</taxon>
        <taxon>Pseudomonadati</taxon>
        <taxon>Thermodesulfobacteriota</taxon>
        <taxon>Desulfuromonadia</taxon>
        <taxon>Desulfuromonadales</taxon>
        <taxon>Geoalkalibacteraceae</taxon>
        <taxon>Geoalkalibacter</taxon>
    </lineage>
</organism>